<dbReference type="Proteomes" id="UP000294134">
    <property type="component" value="Segment"/>
</dbReference>
<organism evidence="1 2">
    <name type="scientific">Pseudomonas phage Psa21</name>
    <dbReference type="NCBI Taxonomy" id="2530023"/>
    <lineage>
        <taxon>Viruses</taxon>
        <taxon>Duplodnaviria</taxon>
        <taxon>Heunggongvirae</taxon>
        <taxon>Uroviricota</taxon>
        <taxon>Caudoviricetes</taxon>
        <taxon>Chimalliviridae</taxon>
        <taxon>Tepukevirus</taxon>
        <taxon>Tepukevirus Psa21</taxon>
    </lineage>
</organism>
<name>A0A481W4H9_9CAUD</name>
<accession>A0A481W4H9</accession>
<proteinExistence type="predicted"/>
<dbReference type="EMBL" id="MK552327">
    <property type="protein sequence ID" value="QBJ02660.1"/>
    <property type="molecule type" value="Genomic_DNA"/>
</dbReference>
<protein>
    <submittedName>
        <fullName evidence="1">Uncharacterized protein</fullName>
    </submittedName>
</protein>
<evidence type="ECO:0000313" key="2">
    <source>
        <dbReference type="Proteomes" id="UP000294134"/>
    </source>
</evidence>
<gene>
    <name evidence="1" type="ORF">PSA21_133</name>
</gene>
<reference evidence="1 2" key="1">
    <citation type="submission" date="2019-02" db="EMBL/GenBank/DDBJ databases">
        <authorList>
            <person name="Frampton R.A."/>
            <person name="Wojtus J.K."/>
            <person name="Fineran P.C."/>
            <person name="Hendrickson H.L."/>
        </authorList>
    </citation>
    <scope>NUCLEOTIDE SEQUENCE [LARGE SCALE GENOMIC DNA]</scope>
</reference>
<evidence type="ECO:0000313" key="1">
    <source>
        <dbReference type="EMBL" id="QBJ02660.1"/>
    </source>
</evidence>
<keyword evidence="2" id="KW-1185">Reference proteome</keyword>
<sequence>MIVKAFSEMGTFGKIVAIAIVIGTTRQCVKHVAQTVRMNKAAK</sequence>